<proteinExistence type="predicted"/>
<evidence type="ECO:0008006" key="4">
    <source>
        <dbReference type="Google" id="ProtNLM"/>
    </source>
</evidence>
<evidence type="ECO:0000256" key="1">
    <source>
        <dbReference type="SAM" id="Phobius"/>
    </source>
</evidence>
<sequence>MGFSVTLGGQWLAFALRDRASATGHLWTQVAAEGGRIVVLAAAVAAIGAGLGFLLRHTTAVLGVVAAYFALVDAAVVRAALGQPRWTLAVSSDAWITAHGTYTVEKCTPSGGGMTCDYVEHVVSMTHGGLVLAGVTVVVVVLGWLVFRRRDVA</sequence>
<protein>
    <recommendedName>
        <fullName evidence="4">ABC transporter permease</fullName>
    </recommendedName>
</protein>
<keyword evidence="3" id="KW-1185">Reference proteome</keyword>
<feature type="transmembrane region" description="Helical" evidence="1">
    <location>
        <begin position="37"/>
        <end position="55"/>
    </location>
</feature>
<dbReference type="RefSeq" id="WP_284293961.1">
    <property type="nucleotide sequence ID" value="NZ_BSUK01000001.1"/>
</dbReference>
<gene>
    <name evidence="2" type="ORF">GCM10025864_30790</name>
</gene>
<accession>A0ABQ6I6C6</accession>
<dbReference type="EMBL" id="BSUK01000001">
    <property type="protein sequence ID" value="GMA25320.1"/>
    <property type="molecule type" value="Genomic_DNA"/>
</dbReference>
<feature type="transmembrane region" description="Helical" evidence="1">
    <location>
        <begin position="128"/>
        <end position="147"/>
    </location>
</feature>
<reference evidence="3" key="1">
    <citation type="journal article" date="2019" name="Int. J. Syst. Evol. Microbiol.">
        <title>The Global Catalogue of Microorganisms (GCM) 10K type strain sequencing project: providing services to taxonomists for standard genome sequencing and annotation.</title>
        <authorList>
            <consortium name="The Broad Institute Genomics Platform"/>
            <consortium name="The Broad Institute Genome Sequencing Center for Infectious Disease"/>
            <person name="Wu L."/>
            <person name="Ma J."/>
        </authorList>
    </citation>
    <scope>NUCLEOTIDE SEQUENCE [LARGE SCALE GENOMIC DNA]</scope>
    <source>
        <strain evidence="3">NBRC 106348</strain>
    </source>
</reference>
<comment type="caution">
    <text evidence="2">The sequence shown here is derived from an EMBL/GenBank/DDBJ whole genome shotgun (WGS) entry which is preliminary data.</text>
</comment>
<feature type="transmembrane region" description="Helical" evidence="1">
    <location>
        <begin position="62"/>
        <end position="81"/>
    </location>
</feature>
<evidence type="ECO:0000313" key="3">
    <source>
        <dbReference type="Proteomes" id="UP001157091"/>
    </source>
</evidence>
<dbReference type="Proteomes" id="UP001157091">
    <property type="component" value="Unassembled WGS sequence"/>
</dbReference>
<organism evidence="2 3">
    <name type="scientific">Luteimicrobium album</name>
    <dbReference type="NCBI Taxonomy" id="1054550"/>
    <lineage>
        <taxon>Bacteria</taxon>
        <taxon>Bacillati</taxon>
        <taxon>Actinomycetota</taxon>
        <taxon>Actinomycetes</taxon>
        <taxon>Micrococcales</taxon>
        <taxon>Luteimicrobium</taxon>
    </lineage>
</organism>
<keyword evidence="1" id="KW-0812">Transmembrane</keyword>
<keyword evidence="1" id="KW-0472">Membrane</keyword>
<evidence type="ECO:0000313" key="2">
    <source>
        <dbReference type="EMBL" id="GMA25320.1"/>
    </source>
</evidence>
<name>A0ABQ6I6C6_9MICO</name>
<keyword evidence="1" id="KW-1133">Transmembrane helix</keyword>